<feature type="compositionally biased region" description="Polar residues" evidence="1">
    <location>
        <begin position="250"/>
        <end position="276"/>
    </location>
</feature>
<dbReference type="Proteomes" id="UP000758603">
    <property type="component" value="Unassembled WGS sequence"/>
</dbReference>
<dbReference type="PANTHER" id="PTHR38166:SF1">
    <property type="entry name" value="C2H2-TYPE DOMAIN-CONTAINING PROTEIN"/>
    <property type="match status" value="1"/>
</dbReference>
<protein>
    <submittedName>
        <fullName evidence="2">Uncharacterized protein</fullName>
    </submittedName>
</protein>
<comment type="caution">
    <text evidence="2">The sequence shown here is derived from an EMBL/GenBank/DDBJ whole genome shotgun (WGS) entry which is preliminary data.</text>
</comment>
<reference evidence="2" key="1">
    <citation type="journal article" date="2021" name="Nat. Commun.">
        <title>Genetic determinants of endophytism in the Arabidopsis root mycobiome.</title>
        <authorList>
            <person name="Mesny F."/>
            <person name="Miyauchi S."/>
            <person name="Thiergart T."/>
            <person name="Pickel B."/>
            <person name="Atanasova L."/>
            <person name="Karlsson M."/>
            <person name="Huettel B."/>
            <person name="Barry K.W."/>
            <person name="Haridas S."/>
            <person name="Chen C."/>
            <person name="Bauer D."/>
            <person name="Andreopoulos W."/>
            <person name="Pangilinan J."/>
            <person name="LaButti K."/>
            <person name="Riley R."/>
            <person name="Lipzen A."/>
            <person name="Clum A."/>
            <person name="Drula E."/>
            <person name="Henrissat B."/>
            <person name="Kohler A."/>
            <person name="Grigoriev I.V."/>
            <person name="Martin F.M."/>
            <person name="Hacquard S."/>
        </authorList>
    </citation>
    <scope>NUCLEOTIDE SEQUENCE</scope>
    <source>
        <strain evidence="2">MPI-SDFR-AT-0073</strain>
    </source>
</reference>
<sequence>MAKEGRTPGLKSSKRYEPDRHWLRQFINSPDPNQTFERLLAEPNSEGSSSPRNHIQKSLAEFDASFFGEPANNQVQSSQTRTVLQASTPLLQRSPLAPSPETVKLNVVTVSVPPAVALLGNVDDQYGSQSTTKPLGQESETHFKPLTTRTKEHTTVDVETADTASGPRITAGSTQNVTHMIKTEATEKFGPTVSPVPATIAALEVVDSSRLSPNPILRSPDKEDGSINKAEFPTISTESLVPRPSDNKRTSYSQIPKRPNANQVTRASDMTAQSTSKYAIRQASPTMQKNRELVVALIAYVTELLRSKSSDLDVPTVTQAEKTTTNLASSPSKPASSRGQPDVTKDLRSKGYRGTSKKRKTQISSEDEDASDSCGQEKPVLTSRKGKETMKRRFACPYFKHNPAKYGGRRYCCGPGWPDIHRLKFVQKIRSSHQTCLTM</sequence>
<dbReference type="PANTHER" id="PTHR38166">
    <property type="entry name" value="C2H2-TYPE DOMAIN-CONTAINING PROTEIN-RELATED"/>
    <property type="match status" value="1"/>
</dbReference>
<feature type="region of interest" description="Disordered" evidence="1">
    <location>
        <begin position="1"/>
        <end position="57"/>
    </location>
</feature>
<feature type="compositionally biased region" description="Polar residues" evidence="1">
    <location>
        <begin position="26"/>
        <end position="36"/>
    </location>
</feature>
<gene>
    <name evidence="2" type="ORF">BKA67DRAFT_180520</name>
</gene>
<evidence type="ECO:0000313" key="3">
    <source>
        <dbReference type="Proteomes" id="UP000758603"/>
    </source>
</evidence>
<feature type="compositionally biased region" description="Polar residues" evidence="1">
    <location>
        <begin position="321"/>
        <end position="339"/>
    </location>
</feature>
<name>A0A9P9A0J1_9PEZI</name>
<dbReference type="GeneID" id="70124169"/>
<dbReference type="EMBL" id="JAGPXC010000002">
    <property type="protein sequence ID" value="KAH6657139.1"/>
    <property type="molecule type" value="Genomic_DNA"/>
</dbReference>
<feature type="region of interest" description="Disordered" evidence="1">
    <location>
        <begin position="214"/>
        <end position="276"/>
    </location>
</feature>
<proteinExistence type="predicted"/>
<keyword evidence="3" id="KW-1185">Reference proteome</keyword>
<dbReference type="RefSeq" id="XP_045961373.1">
    <property type="nucleotide sequence ID" value="XM_046095276.1"/>
</dbReference>
<feature type="region of interest" description="Disordered" evidence="1">
    <location>
        <begin position="321"/>
        <end position="386"/>
    </location>
</feature>
<dbReference type="OrthoDB" id="4161727at2759"/>
<dbReference type="AlphaFoldDB" id="A0A9P9A0J1"/>
<evidence type="ECO:0000313" key="2">
    <source>
        <dbReference type="EMBL" id="KAH6657139.1"/>
    </source>
</evidence>
<accession>A0A9P9A0J1</accession>
<organism evidence="2 3">
    <name type="scientific">Truncatella angustata</name>
    <dbReference type="NCBI Taxonomy" id="152316"/>
    <lineage>
        <taxon>Eukaryota</taxon>
        <taxon>Fungi</taxon>
        <taxon>Dikarya</taxon>
        <taxon>Ascomycota</taxon>
        <taxon>Pezizomycotina</taxon>
        <taxon>Sordariomycetes</taxon>
        <taxon>Xylariomycetidae</taxon>
        <taxon>Amphisphaeriales</taxon>
        <taxon>Sporocadaceae</taxon>
        <taxon>Truncatella</taxon>
    </lineage>
</organism>
<evidence type="ECO:0000256" key="1">
    <source>
        <dbReference type="SAM" id="MobiDB-lite"/>
    </source>
</evidence>